<dbReference type="SUPFAM" id="SSF55486">
    <property type="entry name" value="Metalloproteases ('zincins'), catalytic domain"/>
    <property type="match status" value="1"/>
</dbReference>
<comment type="cofactor">
    <cofactor evidence="1">
        <name>Zn(2+)</name>
        <dbReference type="ChEBI" id="CHEBI:29105"/>
    </cofactor>
</comment>
<dbReference type="PANTHER" id="PTHR33478:SF1">
    <property type="entry name" value="EXTRACELLULAR METALLOPROTEINASE MEP"/>
    <property type="match status" value="1"/>
</dbReference>
<name>A0ABP4E5W0_9ACTN</name>
<comment type="caution">
    <text evidence="17">The sequence shown here is derived from an EMBL/GenBank/DDBJ whole genome shotgun (WGS) entry which is preliminary data.</text>
</comment>
<dbReference type="RefSeq" id="WP_343991344.1">
    <property type="nucleotide sequence ID" value="NZ_BAAALG010000002.1"/>
</dbReference>
<evidence type="ECO:0000256" key="13">
    <source>
        <dbReference type="ARBA" id="ARBA00023326"/>
    </source>
</evidence>
<evidence type="ECO:0000256" key="3">
    <source>
        <dbReference type="ARBA" id="ARBA00006006"/>
    </source>
</evidence>
<dbReference type="SMART" id="SM00060">
    <property type="entry name" value="FN3"/>
    <property type="match status" value="2"/>
</dbReference>
<dbReference type="InterPro" id="IPR003961">
    <property type="entry name" value="FN3_dom"/>
</dbReference>
<dbReference type="Pfam" id="PF00041">
    <property type="entry name" value="fn3"/>
    <property type="match status" value="1"/>
</dbReference>
<evidence type="ECO:0000256" key="14">
    <source>
        <dbReference type="SAM" id="MobiDB-lite"/>
    </source>
</evidence>
<dbReference type="Gene3D" id="1.10.390.10">
    <property type="entry name" value="Neutral Protease Domain 2"/>
    <property type="match status" value="1"/>
</dbReference>
<feature type="signal peptide" evidence="15">
    <location>
        <begin position="1"/>
        <end position="27"/>
    </location>
</feature>
<gene>
    <name evidence="17" type="ORF">GCM10009668_06700</name>
</gene>
<dbReference type="InterPro" id="IPR027268">
    <property type="entry name" value="Peptidase_M4/M1_CTD_sf"/>
</dbReference>
<feature type="domain" description="Fibronectin type-III" evidence="16">
    <location>
        <begin position="939"/>
        <end position="1031"/>
    </location>
</feature>
<keyword evidence="5" id="KW-0645">Protease</keyword>
<feature type="domain" description="Fibronectin type-III" evidence="16">
    <location>
        <begin position="1032"/>
        <end position="1120"/>
    </location>
</feature>
<keyword evidence="13" id="KW-0624">Polysaccharide degradation</keyword>
<dbReference type="CDD" id="cd09596">
    <property type="entry name" value="M36"/>
    <property type="match status" value="1"/>
</dbReference>
<reference evidence="18" key="1">
    <citation type="journal article" date="2019" name="Int. J. Syst. Evol. Microbiol.">
        <title>The Global Catalogue of Microorganisms (GCM) 10K type strain sequencing project: providing services to taxonomists for standard genome sequencing and annotation.</title>
        <authorList>
            <consortium name="The Broad Institute Genomics Platform"/>
            <consortium name="The Broad Institute Genome Sequencing Center for Infectious Disease"/>
            <person name="Wu L."/>
            <person name="Ma J."/>
        </authorList>
    </citation>
    <scope>NUCLEOTIDE SEQUENCE [LARGE SCALE GENOMIC DNA]</scope>
    <source>
        <strain evidence="18">JCM 13008</strain>
    </source>
</reference>
<feature type="region of interest" description="Disordered" evidence="14">
    <location>
        <begin position="367"/>
        <end position="391"/>
    </location>
</feature>
<evidence type="ECO:0000256" key="1">
    <source>
        <dbReference type="ARBA" id="ARBA00001947"/>
    </source>
</evidence>
<keyword evidence="11" id="KW-0865">Zymogen</keyword>
<dbReference type="Pfam" id="PF02128">
    <property type="entry name" value="Peptidase_M36"/>
    <property type="match status" value="1"/>
</dbReference>
<evidence type="ECO:0000256" key="12">
    <source>
        <dbReference type="ARBA" id="ARBA00023295"/>
    </source>
</evidence>
<feature type="compositionally biased region" description="Polar residues" evidence="14">
    <location>
        <begin position="368"/>
        <end position="382"/>
    </location>
</feature>
<dbReference type="InterPro" id="IPR011096">
    <property type="entry name" value="FTP_domain"/>
</dbReference>
<keyword evidence="8" id="KW-0378">Hydrolase</keyword>
<dbReference type="Gene3D" id="2.60.40.10">
    <property type="entry name" value="Immunoglobulins"/>
    <property type="match status" value="2"/>
</dbReference>
<feature type="chain" id="PRO_5045904553" description="Fibronectin type-III domain-containing protein" evidence="15">
    <location>
        <begin position="28"/>
        <end position="1120"/>
    </location>
</feature>
<protein>
    <recommendedName>
        <fullName evidence="16">Fibronectin type-III domain-containing protein</fullName>
    </recommendedName>
</protein>
<evidence type="ECO:0000256" key="6">
    <source>
        <dbReference type="ARBA" id="ARBA00022723"/>
    </source>
</evidence>
<comment type="subcellular location">
    <subcellularLocation>
        <location evidence="2">Secreted</location>
    </subcellularLocation>
</comment>
<evidence type="ECO:0000256" key="8">
    <source>
        <dbReference type="ARBA" id="ARBA00022801"/>
    </source>
</evidence>
<dbReference type="InterPro" id="IPR001842">
    <property type="entry name" value="Peptidase_M36"/>
</dbReference>
<dbReference type="Pfam" id="PF01345">
    <property type="entry name" value="DUF11"/>
    <property type="match status" value="1"/>
</dbReference>
<keyword evidence="13" id="KW-0119">Carbohydrate metabolism</keyword>
<keyword evidence="12" id="KW-0326">Glycosidase</keyword>
<evidence type="ECO:0000256" key="11">
    <source>
        <dbReference type="ARBA" id="ARBA00023145"/>
    </source>
</evidence>
<dbReference type="Proteomes" id="UP001501581">
    <property type="component" value="Unassembled WGS sequence"/>
</dbReference>
<evidence type="ECO:0000259" key="16">
    <source>
        <dbReference type="PROSITE" id="PS50853"/>
    </source>
</evidence>
<dbReference type="PRINTS" id="PR00999">
    <property type="entry name" value="FUNGALYSIN"/>
</dbReference>
<evidence type="ECO:0000256" key="15">
    <source>
        <dbReference type="SAM" id="SignalP"/>
    </source>
</evidence>
<evidence type="ECO:0000256" key="5">
    <source>
        <dbReference type="ARBA" id="ARBA00022670"/>
    </source>
</evidence>
<dbReference type="Gene3D" id="2.60.120.260">
    <property type="entry name" value="Galactose-binding domain-like"/>
    <property type="match status" value="1"/>
</dbReference>
<evidence type="ECO:0000256" key="2">
    <source>
        <dbReference type="ARBA" id="ARBA00004613"/>
    </source>
</evidence>
<keyword evidence="7 15" id="KW-0732">Signal</keyword>
<evidence type="ECO:0000256" key="4">
    <source>
        <dbReference type="ARBA" id="ARBA00022525"/>
    </source>
</evidence>
<evidence type="ECO:0000313" key="17">
    <source>
        <dbReference type="EMBL" id="GAA1093793.1"/>
    </source>
</evidence>
<dbReference type="CDD" id="cd00063">
    <property type="entry name" value="FN3"/>
    <property type="match status" value="2"/>
</dbReference>
<dbReference type="SUPFAM" id="SSF49265">
    <property type="entry name" value="Fibronectin type III"/>
    <property type="match status" value="1"/>
</dbReference>
<keyword evidence="18" id="KW-1185">Reference proteome</keyword>
<dbReference type="Pfam" id="PF20773">
    <property type="entry name" value="InhA-like_MAM"/>
    <property type="match status" value="1"/>
</dbReference>
<accession>A0ABP4E5W0</accession>
<dbReference type="Pfam" id="PF07504">
    <property type="entry name" value="FTP"/>
    <property type="match status" value="1"/>
</dbReference>
<comment type="similarity">
    <text evidence="3">Belongs to the peptidase M36 family.</text>
</comment>
<keyword evidence="6" id="KW-0479">Metal-binding</keyword>
<dbReference type="InterPro" id="IPR050371">
    <property type="entry name" value="Fungal_virulence_M36"/>
</dbReference>
<dbReference type="InterPro" id="IPR036116">
    <property type="entry name" value="FN3_sf"/>
</dbReference>
<evidence type="ECO:0000256" key="10">
    <source>
        <dbReference type="ARBA" id="ARBA00023049"/>
    </source>
</evidence>
<dbReference type="InterPro" id="IPR001434">
    <property type="entry name" value="OmcB-like_DUF11"/>
</dbReference>
<keyword evidence="10" id="KW-0482">Metalloprotease</keyword>
<organism evidence="17 18">
    <name type="scientific">Nocardioides dubius</name>
    <dbReference type="NCBI Taxonomy" id="317019"/>
    <lineage>
        <taxon>Bacteria</taxon>
        <taxon>Bacillati</taxon>
        <taxon>Actinomycetota</taxon>
        <taxon>Actinomycetes</taxon>
        <taxon>Propionibacteriales</taxon>
        <taxon>Nocardioidaceae</taxon>
        <taxon>Nocardioides</taxon>
    </lineage>
</organism>
<evidence type="ECO:0000256" key="9">
    <source>
        <dbReference type="ARBA" id="ARBA00022833"/>
    </source>
</evidence>
<keyword evidence="9" id="KW-0862">Zinc</keyword>
<dbReference type="InterPro" id="IPR013783">
    <property type="entry name" value="Ig-like_fold"/>
</dbReference>
<dbReference type="Gene3D" id="3.10.170.10">
    <property type="match status" value="1"/>
</dbReference>
<keyword evidence="4" id="KW-0964">Secreted</keyword>
<dbReference type="PROSITE" id="PS50853">
    <property type="entry name" value="FN3"/>
    <property type="match status" value="2"/>
</dbReference>
<sequence length="1120" mass="116344">MYRVPRLATAGLTLGLALSSAAVVQMAAPSAVVAAPGDPGQRALAAVAADPGRYGLTPDDASQLRVSSVVPSGDLTHVYLQQQVDGIDVAEAIVNVVLRDDAVAHTAGDPVKFAAARVNAAAPTISDVAAARSAARALGLEATEPFASRRTARGDDQARELGDGGISIDPIPANLVYQRTEGGGLRLAWQLAINPVDGANWWQIRMDAATGKELARADWVAHADESYEVYELPLEAPTFGDRTIAEDPADATASPFGWLDTDGVAGADTTLTSGNNVHAYADLNNDNLVDPGSEADGGAGHEFHFPLDLTQQPSTYRPAAVANLFYVNNRIHDVLYGYGFDEVAGNFQANNYGRGGEGGDAVLAEAQDGSTASPPKANNANFATPPDGQQPRMQMYLWNGAPKRDGDLDNGVIAHEYGHGVSTRLTGGPATSSCLANHEQAGEGWSDFLAYILTMPSDQEPVDGRGIGTYALGQPTNGVGIRTQRYSRNPAINTMSYDDIKVAFDNEGDVLPHDVGEVWGQMLWEMTWNLIDEHGYGDLDAGTGGNSLALQLVLDGMKLQPCSPGFVDARNAILTADELSNGGANSCAIWSAFAKHGLGYSASQGSSSLITDGIEAHDVSPECDGLVVSAATSTPTATPTRDLDYQVTLANTGSVALSDASATATVPEGTSYLDGTCAAVYDEGTRVVSFTVGALAAGASAECAFSVRVSPSAVTDLVLDQGFDGSLAPWSTVTDLGPEQWVARMTRDLAADVAWGTGSDHQADHSVITDAFTVRAGDELHFDQQLSLERWYDASGGGGDDSAGGFAYDGAQVLISGDGGATWTNLVSEFTQNGPDLRATTETDGGVPISPVDGEWVFSGDSGGWEHAAADLSAWAGQSVQLRFRVATDVFTRSEGWWIDEVQVGRRVRLASQVTGVANGLSSRSVTVSTPVATGAPDAPTAVKATVLTKTSARVTFASPGYDGDSPVTGYRVSCAAPGGVTRTASGAMSPLVVTGLSAGRSYVCTVQAENAVGAGLGAASAAYVQGVKPAAPKVTKVKALGKRKLKVTLKAGDNGGLSISRYAVTCRAKGGKTRTAGGARPTLTATKVTAKKKYTCRARVTTKLGTSPWSAPSKKVRIR</sequence>
<dbReference type="PANTHER" id="PTHR33478">
    <property type="entry name" value="EXTRACELLULAR METALLOPROTEINASE MEP"/>
    <property type="match status" value="1"/>
</dbReference>
<proteinExistence type="inferred from homology"/>
<dbReference type="EMBL" id="BAAALG010000002">
    <property type="protein sequence ID" value="GAA1093793.1"/>
    <property type="molecule type" value="Genomic_DNA"/>
</dbReference>
<evidence type="ECO:0000313" key="18">
    <source>
        <dbReference type="Proteomes" id="UP001501581"/>
    </source>
</evidence>
<evidence type="ECO:0000256" key="7">
    <source>
        <dbReference type="ARBA" id="ARBA00022729"/>
    </source>
</evidence>